<dbReference type="Pfam" id="PF03692">
    <property type="entry name" value="CxxCxxCC"/>
    <property type="match status" value="1"/>
</dbReference>
<dbReference type="EMBL" id="JRVC01000002">
    <property type="protein sequence ID" value="KHS49191.1"/>
    <property type="molecule type" value="Genomic_DNA"/>
</dbReference>
<gene>
    <name evidence="1" type="ORF">NJ75_00628</name>
</gene>
<reference evidence="1 2" key="1">
    <citation type="submission" date="2014-10" db="EMBL/GenBank/DDBJ databases">
        <title>Draft genome sequence of Novosphingobium subterraneum DSM 12447.</title>
        <authorList>
            <person name="Gan H.M."/>
            <person name="Gan H.Y."/>
            <person name="Savka M.A."/>
        </authorList>
    </citation>
    <scope>NUCLEOTIDE SEQUENCE [LARGE SCALE GENOMIC DNA]</scope>
    <source>
        <strain evidence="1 2">DSM 12447</strain>
    </source>
</reference>
<dbReference type="AlphaFoldDB" id="A0A0B9A1H9"/>
<dbReference type="PATRIC" id="fig|48936.3.peg.636"/>
<comment type="caution">
    <text evidence="1">The sequence shown here is derived from an EMBL/GenBank/DDBJ whole genome shotgun (WGS) entry which is preliminary data.</text>
</comment>
<dbReference type="InterPro" id="IPR005358">
    <property type="entry name" value="Puta_zinc/iron-chelating_dom"/>
</dbReference>
<protein>
    <recommendedName>
        <fullName evidence="3">Flagellin N-methylase</fullName>
    </recommendedName>
</protein>
<dbReference type="STRING" id="48936.NJ75_00628"/>
<name>A0A0B9A1H9_9SPHN</name>
<keyword evidence="2" id="KW-1185">Reference proteome</keyword>
<evidence type="ECO:0000313" key="2">
    <source>
        <dbReference type="Proteomes" id="UP000031338"/>
    </source>
</evidence>
<dbReference type="Proteomes" id="UP000031338">
    <property type="component" value="Unassembled WGS sequence"/>
</dbReference>
<accession>A0A0B9A1H9</accession>
<proteinExistence type="predicted"/>
<dbReference type="RefSeq" id="WP_039331373.1">
    <property type="nucleotide sequence ID" value="NZ_JBNNWK010000005.1"/>
</dbReference>
<sequence length="180" mass="20343">MTATEAEAPSLLEQDLCTGCAACCDGTIFTYVEVSRDEEQALGDRFAMQSRETDAIFFQPCPHSVCQSCQIYTIRPETCRKFRCKTLKALRADEIESAEAFRRVDEMLRAREQLQPFLIAGETLNAARERRGQIAASAERTASETAFVLKLTAFDLLLDRYFRDPRKAMFRHKPSGQEAA</sequence>
<evidence type="ECO:0000313" key="1">
    <source>
        <dbReference type="EMBL" id="KHS49191.1"/>
    </source>
</evidence>
<evidence type="ECO:0008006" key="3">
    <source>
        <dbReference type="Google" id="ProtNLM"/>
    </source>
</evidence>
<organism evidence="1 2">
    <name type="scientific">Novosphingobium subterraneum</name>
    <dbReference type="NCBI Taxonomy" id="48936"/>
    <lineage>
        <taxon>Bacteria</taxon>
        <taxon>Pseudomonadati</taxon>
        <taxon>Pseudomonadota</taxon>
        <taxon>Alphaproteobacteria</taxon>
        <taxon>Sphingomonadales</taxon>
        <taxon>Sphingomonadaceae</taxon>
        <taxon>Novosphingobium</taxon>
    </lineage>
</organism>